<evidence type="ECO:0000256" key="10">
    <source>
        <dbReference type="SAM" id="Phobius"/>
    </source>
</evidence>
<dbReference type="CDD" id="cd16917">
    <property type="entry name" value="HATPase_UhpB-NarQ-NarX-like"/>
    <property type="match status" value="1"/>
</dbReference>
<dbReference type="InterPro" id="IPR003594">
    <property type="entry name" value="HATPase_dom"/>
</dbReference>
<keyword evidence="10" id="KW-1133">Transmembrane helix</keyword>
<keyword evidence="3" id="KW-0597">Phosphoprotein</keyword>
<dbReference type="EC" id="2.7.13.3" evidence="2"/>
<feature type="transmembrane region" description="Helical" evidence="10">
    <location>
        <begin position="145"/>
        <end position="162"/>
    </location>
</feature>
<comment type="caution">
    <text evidence="13">The sequence shown here is derived from an EMBL/GenBank/DDBJ whole genome shotgun (WGS) entry which is preliminary data.</text>
</comment>
<feature type="region of interest" description="Disordered" evidence="9">
    <location>
        <begin position="366"/>
        <end position="387"/>
    </location>
</feature>
<proteinExistence type="predicted"/>
<evidence type="ECO:0000256" key="9">
    <source>
        <dbReference type="SAM" id="MobiDB-lite"/>
    </source>
</evidence>
<feature type="transmembrane region" description="Helical" evidence="10">
    <location>
        <begin position="97"/>
        <end position="115"/>
    </location>
</feature>
<keyword evidence="14" id="KW-1185">Reference proteome</keyword>
<comment type="catalytic activity">
    <reaction evidence="1">
        <text>ATP + protein L-histidine = ADP + protein N-phospho-L-histidine.</text>
        <dbReference type="EC" id="2.7.13.3"/>
    </reaction>
</comment>
<evidence type="ECO:0000256" key="4">
    <source>
        <dbReference type="ARBA" id="ARBA00022679"/>
    </source>
</evidence>
<dbReference type="Pfam" id="PF07730">
    <property type="entry name" value="HisKA_3"/>
    <property type="match status" value="1"/>
</dbReference>
<keyword evidence="10" id="KW-0812">Transmembrane</keyword>
<organism evidence="13 14">
    <name type="scientific">Cryptosporangium minutisporangium</name>
    <dbReference type="NCBI Taxonomy" id="113569"/>
    <lineage>
        <taxon>Bacteria</taxon>
        <taxon>Bacillati</taxon>
        <taxon>Actinomycetota</taxon>
        <taxon>Actinomycetes</taxon>
        <taxon>Cryptosporangiales</taxon>
        <taxon>Cryptosporangiaceae</taxon>
        <taxon>Cryptosporangium</taxon>
    </lineage>
</organism>
<dbReference type="SUPFAM" id="SSF55874">
    <property type="entry name" value="ATPase domain of HSP90 chaperone/DNA topoisomerase II/histidine kinase"/>
    <property type="match status" value="1"/>
</dbReference>
<feature type="transmembrane region" description="Helical" evidence="10">
    <location>
        <begin position="75"/>
        <end position="90"/>
    </location>
</feature>
<dbReference type="Proteomes" id="UP001501676">
    <property type="component" value="Unassembled WGS sequence"/>
</dbReference>
<dbReference type="PANTHER" id="PTHR24421">
    <property type="entry name" value="NITRATE/NITRITE SENSOR PROTEIN NARX-RELATED"/>
    <property type="match status" value="1"/>
</dbReference>
<evidence type="ECO:0000256" key="1">
    <source>
        <dbReference type="ARBA" id="ARBA00000085"/>
    </source>
</evidence>
<dbReference type="RefSeq" id="WP_345727923.1">
    <property type="nucleotide sequence ID" value="NZ_BAAAYN010000013.1"/>
</dbReference>
<keyword evidence="4" id="KW-0808">Transferase</keyword>
<name>A0ABP6SV14_9ACTN</name>
<keyword evidence="6" id="KW-0418">Kinase</keyword>
<evidence type="ECO:0000259" key="11">
    <source>
        <dbReference type="Pfam" id="PF02518"/>
    </source>
</evidence>
<keyword evidence="8" id="KW-0902">Two-component regulatory system</keyword>
<dbReference type="EMBL" id="BAAAYN010000013">
    <property type="protein sequence ID" value="GAA3386044.1"/>
    <property type="molecule type" value="Genomic_DNA"/>
</dbReference>
<dbReference type="PANTHER" id="PTHR24421:SF10">
    <property type="entry name" value="NITRATE_NITRITE SENSOR PROTEIN NARQ"/>
    <property type="match status" value="1"/>
</dbReference>
<dbReference type="Pfam" id="PF02518">
    <property type="entry name" value="HATPase_c"/>
    <property type="match status" value="1"/>
</dbReference>
<feature type="domain" description="Signal transduction histidine kinase subgroup 3 dimerisation and phosphoacceptor" evidence="12">
    <location>
        <begin position="212"/>
        <end position="277"/>
    </location>
</feature>
<feature type="transmembrane region" description="Helical" evidence="10">
    <location>
        <begin position="121"/>
        <end position="138"/>
    </location>
</feature>
<evidence type="ECO:0000256" key="6">
    <source>
        <dbReference type="ARBA" id="ARBA00022777"/>
    </source>
</evidence>
<keyword evidence="5" id="KW-0547">Nucleotide-binding</keyword>
<gene>
    <name evidence="13" type="ORF">GCM10020369_21890</name>
</gene>
<dbReference type="InterPro" id="IPR036890">
    <property type="entry name" value="HATPase_C_sf"/>
</dbReference>
<evidence type="ECO:0000259" key="12">
    <source>
        <dbReference type="Pfam" id="PF07730"/>
    </source>
</evidence>
<evidence type="ECO:0000256" key="3">
    <source>
        <dbReference type="ARBA" id="ARBA00022553"/>
    </source>
</evidence>
<evidence type="ECO:0000256" key="5">
    <source>
        <dbReference type="ARBA" id="ARBA00022741"/>
    </source>
</evidence>
<dbReference type="InterPro" id="IPR011712">
    <property type="entry name" value="Sig_transdc_His_kin_sub3_dim/P"/>
</dbReference>
<evidence type="ECO:0000313" key="14">
    <source>
        <dbReference type="Proteomes" id="UP001501676"/>
    </source>
</evidence>
<reference evidence="14" key="1">
    <citation type="journal article" date="2019" name="Int. J. Syst. Evol. Microbiol.">
        <title>The Global Catalogue of Microorganisms (GCM) 10K type strain sequencing project: providing services to taxonomists for standard genome sequencing and annotation.</title>
        <authorList>
            <consortium name="The Broad Institute Genomics Platform"/>
            <consortium name="The Broad Institute Genome Sequencing Center for Infectious Disease"/>
            <person name="Wu L."/>
            <person name="Ma J."/>
        </authorList>
    </citation>
    <scope>NUCLEOTIDE SEQUENCE [LARGE SCALE GENOMIC DNA]</scope>
    <source>
        <strain evidence="14">JCM 9458</strain>
    </source>
</reference>
<evidence type="ECO:0000313" key="13">
    <source>
        <dbReference type="EMBL" id="GAA3386044.1"/>
    </source>
</evidence>
<evidence type="ECO:0000256" key="2">
    <source>
        <dbReference type="ARBA" id="ARBA00012438"/>
    </source>
</evidence>
<evidence type="ECO:0000256" key="7">
    <source>
        <dbReference type="ARBA" id="ARBA00022840"/>
    </source>
</evidence>
<dbReference type="Gene3D" id="1.20.5.1930">
    <property type="match status" value="1"/>
</dbReference>
<feature type="domain" description="Histidine kinase/HSP90-like ATPase" evidence="11">
    <location>
        <begin position="323"/>
        <end position="419"/>
    </location>
</feature>
<keyword evidence="10" id="KW-0472">Membrane</keyword>
<feature type="transmembrane region" description="Helical" evidence="10">
    <location>
        <begin position="44"/>
        <end position="63"/>
    </location>
</feature>
<dbReference type="InterPro" id="IPR050482">
    <property type="entry name" value="Sensor_HK_TwoCompSys"/>
</dbReference>
<protein>
    <recommendedName>
        <fullName evidence="2">histidine kinase</fullName>
        <ecNumber evidence="2">2.7.13.3</ecNumber>
    </recommendedName>
</protein>
<accession>A0ABP6SV14</accession>
<dbReference type="Gene3D" id="3.30.565.10">
    <property type="entry name" value="Histidine kinase-like ATPase, C-terminal domain"/>
    <property type="match status" value="1"/>
</dbReference>
<sequence>MRIPTLSRNRADRTDGRRTRVLSTLRKVAALGRADPADVRHARVLAALWMLAALGVYFPIALLGTPPVLDVDGDLLAVVAVVMTVPFWLLRSYPVAAWYAAVVVAVVLPSTLDVLNEDPWRWPPLLGVTLIAAYANICARTPRRIAAGAWVSAPVLFWVYSVPEGRPGWLIVLVAIAVVTDITRTLRRTRRALGQERALTEAEKERRAVLEERARIARDLHDVVAHHMSMVVVQAETAPYRLTDLSVEATADFAAISRTAREALNEVRGLLGVLRSDEISADLRPQPGLADLADLVATAVRAGADVEVAEVGERRSVRPGVDVGAYRIVQESLANAARHAPGAPVRVEVEYSPDAVELSVVNAATADGRQPVERPQLDPGAPEGHGLTGMAERATVVGGELRAGPTPDGGFAVWARLPTSSLEAMGER</sequence>
<keyword evidence="7" id="KW-0067">ATP-binding</keyword>
<evidence type="ECO:0000256" key="8">
    <source>
        <dbReference type="ARBA" id="ARBA00023012"/>
    </source>
</evidence>